<evidence type="ECO:0008006" key="3">
    <source>
        <dbReference type="Google" id="ProtNLM"/>
    </source>
</evidence>
<sequence>MYLRPEVIVSDWSAVERFLRTHALGLLTTAIPHAGQSTIQASHLPFHFVPPSSPPQTIQETSSASLSSNSILGTWNCSANQDLGLLRCHLARANPQAKALLAYFEQHESEEVLIVFTDPHNDDGYITPQWYIETKPSTAKTVPTWNYSELQVYGSIHPLPREGLSRLIRDLSNTHEQSYVDKVGKNETWKVEDAPEKYIDLLERAIVGFEVRVTKVGFKCKMSREKGEGDRQGVIDGLRSVGQNELAELTERLGPMKKTSS</sequence>
<dbReference type="OrthoDB" id="2101473at2759"/>
<name>V5EWA9_KALBG</name>
<dbReference type="SUPFAM" id="SSF50475">
    <property type="entry name" value="FMN-binding split barrel"/>
    <property type="match status" value="1"/>
</dbReference>
<dbReference type="Pfam" id="PF04299">
    <property type="entry name" value="FMN_bind_2"/>
    <property type="match status" value="1"/>
</dbReference>
<dbReference type="GeneID" id="27418461"/>
<dbReference type="OMA" id="WYETNQA"/>
<evidence type="ECO:0000313" key="1">
    <source>
        <dbReference type="EMBL" id="EST09850.1"/>
    </source>
</evidence>
<evidence type="ECO:0000313" key="2">
    <source>
        <dbReference type="Proteomes" id="UP000019377"/>
    </source>
</evidence>
<dbReference type="Gene3D" id="2.30.110.10">
    <property type="entry name" value="Electron Transport, Fmn-binding Protein, Chain A"/>
    <property type="match status" value="1"/>
</dbReference>
<gene>
    <name evidence="1" type="ORF">PSEUBRA_SCAF1g00270</name>
</gene>
<dbReference type="PIRSF" id="PIRSF010372">
    <property type="entry name" value="PaiB"/>
    <property type="match status" value="1"/>
</dbReference>
<protein>
    <recommendedName>
        <fullName evidence="3">Transcriptional regulator</fullName>
    </recommendedName>
</protein>
<accession>V5EWA9</accession>
<keyword evidence="2" id="KW-1185">Reference proteome</keyword>
<dbReference type="Proteomes" id="UP000019377">
    <property type="component" value="Unassembled WGS sequence"/>
</dbReference>
<dbReference type="EMBL" id="KI545851">
    <property type="protein sequence ID" value="EST09850.1"/>
    <property type="molecule type" value="Genomic_DNA"/>
</dbReference>
<dbReference type="AlphaFoldDB" id="V5EWA9"/>
<proteinExistence type="predicted"/>
<dbReference type="InterPro" id="IPR012349">
    <property type="entry name" value="Split_barrel_FMN-bd"/>
</dbReference>
<organism evidence="1 2">
    <name type="scientific">Kalmanozyma brasiliensis (strain GHG001)</name>
    <name type="common">Yeast</name>
    <name type="synonym">Pseudozyma brasiliensis</name>
    <dbReference type="NCBI Taxonomy" id="1365824"/>
    <lineage>
        <taxon>Eukaryota</taxon>
        <taxon>Fungi</taxon>
        <taxon>Dikarya</taxon>
        <taxon>Basidiomycota</taxon>
        <taxon>Ustilaginomycotina</taxon>
        <taxon>Ustilaginomycetes</taxon>
        <taxon>Ustilaginales</taxon>
        <taxon>Ustilaginaceae</taxon>
        <taxon>Kalmanozyma</taxon>
    </lineage>
</organism>
<reference evidence="2" key="1">
    <citation type="journal article" date="2013" name="Genome Announc.">
        <title>Draft genome sequence of Pseudozyma brasiliensis sp. nov. strain GHG001, a high producer of endo-1,4-xylanase isolated from an insect pest of sugarcane.</title>
        <authorList>
            <person name="Oliveira J.V.D.C."/>
            <person name="dos Santos R.A.C."/>
            <person name="Borges T.A."/>
            <person name="Riano-Pachon D.M."/>
            <person name="Goldman G.H."/>
        </authorList>
    </citation>
    <scope>NUCLEOTIDE SEQUENCE [LARGE SCALE GENOMIC DNA]</scope>
    <source>
        <strain evidence="2">GHG001</strain>
    </source>
</reference>
<dbReference type="eggNOG" id="ENOG502RCZR">
    <property type="taxonomic scope" value="Eukaryota"/>
</dbReference>
<dbReference type="PANTHER" id="PTHR35802:SF1">
    <property type="entry name" value="PROTEASE SYNTHASE AND SPORULATION PROTEIN PAI 2"/>
    <property type="match status" value="1"/>
</dbReference>
<dbReference type="InterPro" id="IPR007396">
    <property type="entry name" value="TR_PAI2-type"/>
</dbReference>
<dbReference type="RefSeq" id="XP_016294839.1">
    <property type="nucleotide sequence ID" value="XM_016435832.1"/>
</dbReference>
<dbReference type="PANTHER" id="PTHR35802">
    <property type="entry name" value="PROTEASE SYNTHASE AND SPORULATION PROTEIN PAI 2"/>
    <property type="match status" value="1"/>
</dbReference>
<dbReference type="HOGENOM" id="CLU_065853_1_0_1"/>